<comment type="caution">
    <text evidence="1">The sequence shown here is derived from an EMBL/GenBank/DDBJ whole genome shotgun (WGS) entry which is preliminary data.</text>
</comment>
<gene>
    <name evidence="1" type="ORF">R4198_24030</name>
</gene>
<sequence>MAGRPRKDPSGQDLVPLRMRSPLLIKEVARRKAKAKGTNLTEYVLGLILADNPELAELMALQKYDSEKATALLEQLQLDPVQLDMLQEVLPLRKTA</sequence>
<keyword evidence="2" id="KW-1185">Reference proteome</keyword>
<accession>A0ABU4EZT7</accession>
<evidence type="ECO:0000313" key="2">
    <source>
        <dbReference type="Proteomes" id="UP001185792"/>
    </source>
</evidence>
<dbReference type="Proteomes" id="UP001185792">
    <property type="component" value="Unassembled WGS sequence"/>
</dbReference>
<dbReference type="RefSeq" id="WP_133248761.1">
    <property type="nucleotide sequence ID" value="NZ_CBCRXS010000011.1"/>
</dbReference>
<proteinExistence type="predicted"/>
<protein>
    <submittedName>
        <fullName evidence="1">Uncharacterized protein</fullName>
    </submittedName>
</protein>
<evidence type="ECO:0000313" key="1">
    <source>
        <dbReference type="EMBL" id="MDV7136775.1"/>
    </source>
</evidence>
<organism evidence="1 2">
    <name type="scientific">Williamsia marianensis</name>
    <dbReference type="NCBI Taxonomy" id="85044"/>
    <lineage>
        <taxon>Bacteria</taxon>
        <taxon>Bacillati</taxon>
        <taxon>Actinomycetota</taxon>
        <taxon>Actinomycetes</taxon>
        <taxon>Mycobacteriales</taxon>
        <taxon>Nocardiaceae</taxon>
        <taxon>Williamsia</taxon>
    </lineage>
</organism>
<dbReference type="EMBL" id="JAWLUM010000005">
    <property type="protein sequence ID" value="MDV7136775.1"/>
    <property type="molecule type" value="Genomic_DNA"/>
</dbReference>
<reference evidence="1 2" key="1">
    <citation type="submission" date="2023-10" db="EMBL/GenBank/DDBJ databases">
        <title>Development of a sustainable strategy for remediation of hydrocarbon-contaminated territories based on the waste exchange concept.</title>
        <authorList>
            <person name="Krivoruchko A."/>
        </authorList>
    </citation>
    <scope>NUCLEOTIDE SEQUENCE [LARGE SCALE GENOMIC DNA]</scope>
    <source>
        <strain evidence="1 2">IEGM 1236</strain>
    </source>
</reference>
<name>A0ABU4EZT7_WILMA</name>